<proteinExistence type="predicted"/>
<evidence type="ECO:0000313" key="2">
    <source>
        <dbReference type="Proteomes" id="UP000176204"/>
    </source>
</evidence>
<accession>A0A1H6MHH3</accession>
<protein>
    <submittedName>
        <fullName evidence="1">Uncharacterized protein</fullName>
    </submittedName>
</protein>
<evidence type="ECO:0000313" key="1">
    <source>
        <dbReference type="EMBL" id="SEH97057.1"/>
    </source>
</evidence>
<dbReference type="KEGG" id="agl:PYTT_2181"/>
<name>A0A1H6MHH3_9BACT</name>
<dbReference type="Proteomes" id="UP000176204">
    <property type="component" value="Chromosome I"/>
</dbReference>
<organism evidence="1 2">
    <name type="scientific">Akkermansia glycaniphila</name>
    <dbReference type="NCBI Taxonomy" id="1679444"/>
    <lineage>
        <taxon>Bacteria</taxon>
        <taxon>Pseudomonadati</taxon>
        <taxon>Verrucomicrobiota</taxon>
        <taxon>Verrucomicrobiia</taxon>
        <taxon>Verrucomicrobiales</taxon>
        <taxon>Akkermansiaceae</taxon>
        <taxon>Akkermansia</taxon>
    </lineage>
</organism>
<dbReference type="EMBL" id="LT629973">
    <property type="protein sequence ID" value="SEH97057.1"/>
    <property type="molecule type" value="Genomic_DNA"/>
</dbReference>
<dbReference type="AlphaFoldDB" id="A0A1H6MHH3"/>
<gene>
    <name evidence="1" type="ORF">PYTT_2181</name>
</gene>
<sequence>MFCVCSGMIACCVAGDAGVSVPVRPWLDAELRAGYFPLLMEGSFGWRFSRLPTMMRRNRASFMVRRLAGGREQPVFCGRNLSRLTCGRIDLMCSGMVGSFYGKPEELGLDGCGSCGFSCSVWVCLPVPDYPAGDQGVAMGHAGERRRAGGCESVVDEWRVCRLSYRGGL</sequence>
<keyword evidence="2" id="KW-1185">Reference proteome</keyword>
<dbReference type="STRING" id="1679444.PYTT_2181"/>
<reference evidence="2" key="1">
    <citation type="submission" date="2016-09" db="EMBL/GenBank/DDBJ databases">
        <authorList>
            <person name="Koehorst J."/>
        </authorList>
    </citation>
    <scope>NUCLEOTIDE SEQUENCE [LARGE SCALE GENOMIC DNA]</scope>
</reference>